<dbReference type="RefSeq" id="WP_221249269.1">
    <property type="nucleotide sequence ID" value="NZ_AP024355.1"/>
</dbReference>
<dbReference type="SUPFAM" id="SSF103647">
    <property type="entry name" value="TSP type-3 repeat"/>
    <property type="match status" value="1"/>
</dbReference>
<proteinExistence type="predicted"/>
<protein>
    <submittedName>
        <fullName evidence="3">C-type cytochrome</fullName>
    </submittedName>
</protein>
<evidence type="ECO:0000256" key="2">
    <source>
        <dbReference type="SAM" id="MobiDB-lite"/>
    </source>
</evidence>
<reference evidence="3 4" key="2">
    <citation type="journal article" date="2021" name="Int. J. Syst. Evol. Microbiol.">
        <title>Isolation and Polyphasic Characterization of Desulfuromonas versatilis sp. Nov., an Electrogenic Bacteria Capable of Versatile Metabolism Isolated from a Graphene Oxide-Reducing Enrichment Culture.</title>
        <authorList>
            <person name="Xie L."/>
            <person name="Yoshida N."/>
            <person name="Ishii S."/>
            <person name="Meng L."/>
        </authorList>
    </citation>
    <scope>NUCLEOTIDE SEQUENCE [LARGE SCALE GENOMIC DNA]</scope>
    <source>
        <strain evidence="3 4">NIT-T3</strain>
    </source>
</reference>
<feature type="region of interest" description="Disordered" evidence="2">
    <location>
        <begin position="177"/>
        <end position="244"/>
    </location>
</feature>
<evidence type="ECO:0000313" key="3">
    <source>
        <dbReference type="EMBL" id="BCR05873.1"/>
    </source>
</evidence>
<evidence type="ECO:0000313" key="4">
    <source>
        <dbReference type="Proteomes" id="UP001319827"/>
    </source>
</evidence>
<evidence type="ECO:0000256" key="1">
    <source>
        <dbReference type="ARBA" id="ARBA00022729"/>
    </source>
</evidence>
<dbReference type="InterPro" id="IPR024673">
    <property type="entry name" value="Octahem_Cyt_c"/>
</dbReference>
<dbReference type="Pfam" id="PF11783">
    <property type="entry name" value="Cytochrome_cB"/>
    <property type="match status" value="1"/>
</dbReference>
<dbReference type="Proteomes" id="UP001319827">
    <property type="component" value="Chromosome"/>
</dbReference>
<dbReference type="InterPro" id="IPR051829">
    <property type="entry name" value="Multiheme_Cytochr_ET"/>
</dbReference>
<dbReference type="PANTHER" id="PTHR35038:SF8">
    <property type="entry name" value="C-TYPE POLYHEME CYTOCHROME OMCC"/>
    <property type="match status" value="1"/>
</dbReference>
<keyword evidence="4" id="KW-1185">Reference proteome</keyword>
<organism evidence="3 4">
    <name type="scientific">Desulfuromonas versatilis</name>
    <dbReference type="NCBI Taxonomy" id="2802975"/>
    <lineage>
        <taxon>Bacteria</taxon>
        <taxon>Pseudomonadati</taxon>
        <taxon>Thermodesulfobacteriota</taxon>
        <taxon>Desulfuromonadia</taxon>
        <taxon>Desulfuromonadales</taxon>
        <taxon>Desulfuromonadaceae</taxon>
        <taxon>Desulfuromonas</taxon>
    </lineage>
</organism>
<dbReference type="Pfam" id="PF11617">
    <property type="entry name" value="Cu-binding_MopE"/>
    <property type="match status" value="1"/>
</dbReference>
<name>A0ABN6E0K5_9BACT</name>
<dbReference type="Gene3D" id="4.10.1080.10">
    <property type="entry name" value="TSP type-3 repeat"/>
    <property type="match status" value="1"/>
</dbReference>
<dbReference type="EMBL" id="AP024355">
    <property type="protein sequence ID" value="BCR05873.1"/>
    <property type="molecule type" value="Genomic_DNA"/>
</dbReference>
<gene>
    <name evidence="3" type="ORF">DESUT3_29420</name>
</gene>
<dbReference type="PANTHER" id="PTHR35038">
    <property type="entry name" value="DISSIMILATORY SULFITE REDUCTASE SIRA"/>
    <property type="match status" value="1"/>
</dbReference>
<dbReference type="SUPFAM" id="SSF48695">
    <property type="entry name" value="Multiheme cytochromes"/>
    <property type="match status" value="1"/>
</dbReference>
<reference evidence="3 4" key="1">
    <citation type="journal article" date="2016" name="C (Basel)">
        <title>Selective Growth of and Electricity Production by Marine Exoelectrogenic Bacteria in Self-Aggregated Hydrogel of Microbially Reduced Graphene Oxide.</title>
        <authorList>
            <person name="Yoshida N."/>
            <person name="Goto Y."/>
            <person name="Miyata Y."/>
        </authorList>
    </citation>
    <scope>NUCLEOTIDE SEQUENCE [LARGE SCALE GENOMIC DNA]</scope>
    <source>
        <strain evidence="3 4">NIT-T3</strain>
    </source>
</reference>
<accession>A0ABN6E0K5</accession>
<keyword evidence="1" id="KW-0732">Signal</keyword>
<dbReference type="InterPro" id="IPR021655">
    <property type="entry name" value="Put_metal-bd"/>
</dbReference>
<feature type="region of interest" description="Disordered" evidence="2">
    <location>
        <begin position="61"/>
        <end position="91"/>
    </location>
</feature>
<sequence>MFLTALKHRFGPPTMPAPLAWGCSAVALALLLAPAVGRAAEGSRVGPFPIVYPASVSAVTDTDGDGLGDDRDQCPGTPLGHSVDARGCAPSQLDADSDGFMDHVDACPETRPGAPIVANGCSAEQLGKPAAGETAAAAQEPLNQSATLEPLFAALIDKPPGASPAYDRDGDGFAAAAFGGDDCDDNSPSVHPGAPEIPYNLADENCNGMADDDDFDQDGLPSSLDPDDTDPALSVSRGRGLDGTLPAAIAGPAPGAPHPAEAGVDCSSCHGRSEPPESGCTAAAGFASATPLDCSGCHSGRHLSSAVNRHLPRVACPSCHLPPTARGLGTGGKVSAAPGPQLRFWDGRSPDPQALPEPAPALGRESNGGKLYPFVFRAAELAVTRQTRQAIEFDADAYLATGDPDAAVRRGLERMGLPADTPYDWISTVAWQPLAREVGSVDTALGCLDCHGNERIDFTALGYGLKGPAEELCTQCHGDLPSRGFLATHDRHVTRRGFDCGVCHRFSGS</sequence>
<dbReference type="InterPro" id="IPR036280">
    <property type="entry name" value="Multihaem_cyt_sf"/>
</dbReference>
<dbReference type="InterPro" id="IPR028974">
    <property type="entry name" value="TSP_type-3_rpt"/>
</dbReference>